<dbReference type="RefSeq" id="WP_210757675.1">
    <property type="nucleotide sequence ID" value="NZ_CP060139.1"/>
</dbReference>
<dbReference type="Proteomes" id="UP000516305">
    <property type="component" value="Chromosome"/>
</dbReference>
<feature type="transmembrane region" description="Helical" evidence="1">
    <location>
        <begin position="162"/>
        <end position="182"/>
    </location>
</feature>
<dbReference type="KEGG" id="chyd:H4K34_12225"/>
<feature type="chain" id="PRO_5028921569" evidence="2">
    <location>
        <begin position="20"/>
        <end position="191"/>
    </location>
</feature>
<accession>A0A7H0VBP1</accession>
<keyword evidence="2" id="KW-0732">Signal</keyword>
<name>A0A7H0VBP1_9FLAO</name>
<evidence type="ECO:0000256" key="1">
    <source>
        <dbReference type="SAM" id="Phobius"/>
    </source>
</evidence>
<protein>
    <submittedName>
        <fullName evidence="3">Uncharacterized protein</fullName>
    </submittedName>
</protein>
<sequence length="191" mass="22143">MKALLVIALVLLGIPRARAHDADRAFFTIYFESTAIRIEAEVPWTFRKAVSQAFPEAMLSKDSLLIAQAFELYLRNSIKAFDPANKELTFLKWNSLPAEGHQHSGHFELFFEKGKLARLENHCMLELYEDQENQHYIPQWDLSFRTNRQNPSFKFESDQSSAILNSWFFVGLALIFSLMVGLKIRERLLSE</sequence>
<dbReference type="AlphaFoldDB" id="A0A7H0VBP1"/>
<evidence type="ECO:0000256" key="2">
    <source>
        <dbReference type="SAM" id="SignalP"/>
    </source>
</evidence>
<evidence type="ECO:0000313" key="4">
    <source>
        <dbReference type="Proteomes" id="UP000516305"/>
    </source>
</evidence>
<organism evidence="3 4">
    <name type="scientific">Croceimicrobium hydrocarbonivorans</name>
    <dbReference type="NCBI Taxonomy" id="2761580"/>
    <lineage>
        <taxon>Bacteria</taxon>
        <taxon>Pseudomonadati</taxon>
        <taxon>Bacteroidota</taxon>
        <taxon>Flavobacteriia</taxon>
        <taxon>Flavobacteriales</taxon>
        <taxon>Owenweeksiaceae</taxon>
        <taxon>Croceimicrobium</taxon>
    </lineage>
</organism>
<keyword evidence="1" id="KW-0812">Transmembrane</keyword>
<gene>
    <name evidence="3" type="ORF">H4K34_12225</name>
</gene>
<feature type="signal peptide" evidence="2">
    <location>
        <begin position="1"/>
        <end position="19"/>
    </location>
</feature>
<evidence type="ECO:0000313" key="3">
    <source>
        <dbReference type="EMBL" id="QNR23139.1"/>
    </source>
</evidence>
<keyword evidence="4" id="KW-1185">Reference proteome</keyword>
<dbReference type="EMBL" id="CP060139">
    <property type="protein sequence ID" value="QNR23139.1"/>
    <property type="molecule type" value="Genomic_DNA"/>
</dbReference>
<reference evidence="3 4" key="1">
    <citation type="submission" date="2020-08" db="EMBL/GenBank/DDBJ databases">
        <title>Croceimicrobium hydrocarbonivorans gen. nov., sp. nov., a novel marine bacterium isolated from a bacterial consortium that degrades polyethylene terephthalate.</title>
        <authorList>
            <person name="Liu R."/>
        </authorList>
    </citation>
    <scope>NUCLEOTIDE SEQUENCE [LARGE SCALE GENOMIC DNA]</scope>
    <source>
        <strain evidence="3 4">A20-9</strain>
    </source>
</reference>
<keyword evidence="1" id="KW-0472">Membrane</keyword>
<keyword evidence="1" id="KW-1133">Transmembrane helix</keyword>
<proteinExistence type="predicted"/>